<sequence>MIRVASSGFPPANRLIQVRLLPNAWNQGYGNQNQENQNYYRGNDYTVQVAILTDKIILDQPVYGKVSVKAADPKMPLPNMVNIYFGFDYSQGDDVQQIFLNKKGSAYFKVVPRIEQLGNSTSFYVSASARPYRCWSTSVKSNKQQFKLNLTMGYQSNLPNRATQ</sequence>
<reference evidence="1 2" key="1">
    <citation type="submission" date="2014-06" db="EMBL/GenBank/DDBJ databases">
        <authorList>
            <person name="Swart Estienne"/>
        </authorList>
    </citation>
    <scope>NUCLEOTIDE SEQUENCE [LARGE SCALE GENOMIC DNA]</scope>
    <source>
        <strain evidence="1 2">130c</strain>
    </source>
</reference>
<dbReference type="EMBL" id="CCKQ01012838">
    <property type="protein sequence ID" value="CDW84478.1"/>
    <property type="molecule type" value="Genomic_DNA"/>
</dbReference>
<dbReference type="AlphaFoldDB" id="A0A078AUE4"/>
<protein>
    <submittedName>
        <fullName evidence="1">Uncharacterized protein</fullName>
    </submittedName>
</protein>
<evidence type="ECO:0000313" key="2">
    <source>
        <dbReference type="Proteomes" id="UP000039865"/>
    </source>
</evidence>
<keyword evidence="2" id="KW-1185">Reference proteome</keyword>
<dbReference type="Proteomes" id="UP000039865">
    <property type="component" value="Unassembled WGS sequence"/>
</dbReference>
<evidence type="ECO:0000313" key="1">
    <source>
        <dbReference type="EMBL" id="CDW84478.1"/>
    </source>
</evidence>
<organism evidence="1 2">
    <name type="scientific">Stylonychia lemnae</name>
    <name type="common">Ciliate</name>
    <dbReference type="NCBI Taxonomy" id="5949"/>
    <lineage>
        <taxon>Eukaryota</taxon>
        <taxon>Sar</taxon>
        <taxon>Alveolata</taxon>
        <taxon>Ciliophora</taxon>
        <taxon>Intramacronucleata</taxon>
        <taxon>Spirotrichea</taxon>
        <taxon>Stichotrichia</taxon>
        <taxon>Sporadotrichida</taxon>
        <taxon>Oxytrichidae</taxon>
        <taxon>Stylonychinae</taxon>
        <taxon>Stylonychia</taxon>
    </lineage>
</organism>
<proteinExistence type="predicted"/>
<dbReference type="InParanoid" id="A0A078AUE4"/>
<name>A0A078AUE4_STYLE</name>
<accession>A0A078AUE4</accession>
<gene>
    <name evidence="1" type="primary">Contig19533.g20710</name>
    <name evidence="1" type="ORF">STYLEM_13541</name>
</gene>